<feature type="binding site" evidence="1">
    <location>
        <position position="301"/>
    </location>
    <ligand>
        <name>Zn(2+)</name>
        <dbReference type="ChEBI" id="CHEBI:29105"/>
    </ligand>
</feature>
<dbReference type="GO" id="GO:0005886">
    <property type="term" value="C:plasma membrane"/>
    <property type="evidence" value="ECO:0007669"/>
    <property type="project" value="TreeGrafter"/>
</dbReference>
<accession>A0A6A5VMU1</accession>
<keyword evidence="3" id="KW-1185">Reference proteome</keyword>
<dbReference type="GO" id="GO:0046872">
    <property type="term" value="F:metal ion binding"/>
    <property type="evidence" value="ECO:0007669"/>
    <property type="project" value="UniProtKB-KW"/>
</dbReference>
<evidence type="ECO:0000313" key="3">
    <source>
        <dbReference type="Proteomes" id="UP000800036"/>
    </source>
</evidence>
<name>A0A6A5VMU1_9PLEO</name>
<dbReference type="CDD" id="cd04794">
    <property type="entry name" value="euk_LANCL"/>
    <property type="match status" value="1"/>
</dbReference>
<feature type="binding site" evidence="1">
    <location>
        <position position="300"/>
    </location>
    <ligand>
        <name>Zn(2+)</name>
        <dbReference type="ChEBI" id="CHEBI:29105"/>
    </ligand>
</feature>
<proteinExistence type="predicted"/>
<keyword evidence="1" id="KW-0862">Zinc</keyword>
<dbReference type="SUPFAM" id="SSF158745">
    <property type="entry name" value="LanC-like"/>
    <property type="match status" value="1"/>
</dbReference>
<dbReference type="PANTHER" id="PTHR12736">
    <property type="entry name" value="LANC-LIKE PROTEIN"/>
    <property type="match status" value="1"/>
</dbReference>
<dbReference type="GO" id="GO:0031179">
    <property type="term" value="P:peptide modification"/>
    <property type="evidence" value="ECO:0007669"/>
    <property type="project" value="InterPro"/>
</dbReference>
<dbReference type="Pfam" id="PF05147">
    <property type="entry name" value="LANC_like"/>
    <property type="match status" value="1"/>
</dbReference>
<dbReference type="AlphaFoldDB" id="A0A6A5VMU1"/>
<evidence type="ECO:0000256" key="1">
    <source>
        <dbReference type="PIRSR" id="PIRSR607822-1"/>
    </source>
</evidence>
<dbReference type="Proteomes" id="UP000800036">
    <property type="component" value="Unassembled WGS sequence"/>
</dbReference>
<organism evidence="2 3">
    <name type="scientific">Bimuria novae-zelandiae CBS 107.79</name>
    <dbReference type="NCBI Taxonomy" id="1447943"/>
    <lineage>
        <taxon>Eukaryota</taxon>
        <taxon>Fungi</taxon>
        <taxon>Dikarya</taxon>
        <taxon>Ascomycota</taxon>
        <taxon>Pezizomycotina</taxon>
        <taxon>Dothideomycetes</taxon>
        <taxon>Pleosporomycetidae</taxon>
        <taxon>Pleosporales</taxon>
        <taxon>Massarineae</taxon>
        <taxon>Didymosphaeriaceae</taxon>
        <taxon>Bimuria</taxon>
    </lineage>
</organism>
<dbReference type="GO" id="GO:0005975">
    <property type="term" value="P:carbohydrate metabolic process"/>
    <property type="evidence" value="ECO:0007669"/>
    <property type="project" value="InterPro"/>
</dbReference>
<evidence type="ECO:0008006" key="4">
    <source>
        <dbReference type="Google" id="ProtNLM"/>
    </source>
</evidence>
<dbReference type="PANTHER" id="PTHR12736:SF7">
    <property type="entry name" value="LANC-LIKE PROTEIN 3"/>
    <property type="match status" value="1"/>
</dbReference>
<dbReference type="InterPro" id="IPR007822">
    <property type="entry name" value="LANC-like"/>
</dbReference>
<dbReference type="InterPro" id="IPR012341">
    <property type="entry name" value="6hp_glycosidase-like_sf"/>
</dbReference>
<dbReference type="PRINTS" id="PR01950">
    <property type="entry name" value="LANCSUPER"/>
</dbReference>
<dbReference type="EMBL" id="ML976660">
    <property type="protein sequence ID" value="KAF1978581.1"/>
    <property type="molecule type" value="Genomic_DNA"/>
</dbReference>
<dbReference type="Gene3D" id="1.50.10.10">
    <property type="match status" value="1"/>
</dbReference>
<protein>
    <recommendedName>
        <fullName evidence="4">Lanthionine synthetase C-like protein</fullName>
    </recommendedName>
</protein>
<evidence type="ECO:0000313" key="2">
    <source>
        <dbReference type="EMBL" id="KAF1978581.1"/>
    </source>
</evidence>
<feature type="binding site" evidence="1">
    <location>
        <position position="250"/>
    </location>
    <ligand>
        <name>Zn(2+)</name>
        <dbReference type="ChEBI" id="CHEBI:29105"/>
    </ligand>
</feature>
<reference evidence="2" key="1">
    <citation type="journal article" date="2020" name="Stud. Mycol.">
        <title>101 Dothideomycetes genomes: a test case for predicting lifestyles and emergence of pathogens.</title>
        <authorList>
            <person name="Haridas S."/>
            <person name="Albert R."/>
            <person name="Binder M."/>
            <person name="Bloem J."/>
            <person name="Labutti K."/>
            <person name="Salamov A."/>
            <person name="Andreopoulos B."/>
            <person name="Baker S."/>
            <person name="Barry K."/>
            <person name="Bills G."/>
            <person name="Bluhm B."/>
            <person name="Cannon C."/>
            <person name="Castanera R."/>
            <person name="Culley D."/>
            <person name="Daum C."/>
            <person name="Ezra D."/>
            <person name="Gonzalez J."/>
            <person name="Henrissat B."/>
            <person name="Kuo A."/>
            <person name="Liang C."/>
            <person name="Lipzen A."/>
            <person name="Lutzoni F."/>
            <person name="Magnuson J."/>
            <person name="Mondo S."/>
            <person name="Nolan M."/>
            <person name="Ohm R."/>
            <person name="Pangilinan J."/>
            <person name="Park H.-J."/>
            <person name="Ramirez L."/>
            <person name="Alfaro M."/>
            <person name="Sun H."/>
            <person name="Tritt A."/>
            <person name="Yoshinaga Y."/>
            <person name="Zwiers L.-H."/>
            <person name="Turgeon B."/>
            <person name="Goodwin S."/>
            <person name="Spatafora J."/>
            <person name="Crous P."/>
            <person name="Grigoriev I."/>
        </authorList>
    </citation>
    <scope>NUCLEOTIDE SEQUENCE</scope>
    <source>
        <strain evidence="2">CBS 107.79</strain>
    </source>
</reference>
<keyword evidence="1" id="KW-0479">Metal-binding</keyword>
<gene>
    <name evidence="2" type="ORF">BU23DRAFT_651460</name>
</gene>
<dbReference type="SMART" id="SM01260">
    <property type="entry name" value="LANC_like"/>
    <property type="match status" value="1"/>
</dbReference>
<sequence>MDATITFKPHSPSPLRTLASPPRELLVQSLTHLTTEWPPEKAAQDTQPRMGFFQGPTSIAYLFFHLSKTHPQLEISGETATAWFELYFYWSALEAPREEEGSEQGIGIASEHFCHLALRAAHTQDASHFLSAVANTTLTSVQDLLVGSAGLLFLLRFVRFHVPLSAPLLSAQIARVIAHITATPSPWLFHGRAYTGAAHGDIGIITQICLSSPGSAALVKDALSALLDAQLENGNWYSTRDRGHEHLQWCHGAAGITLSLNTLKPFFPDDPMKSRIQAAVEKAQRLIFEKGVLVKEPCLCHGVMGNALALEGGWREHLLSFATPEEMEGATWEKSSDPMGLFCGEAGRAWVWAMVDAGDEGFPAYTNF</sequence>
<dbReference type="OrthoDB" id="10257263at2759"/>